<dbReference type="InterPro" id="IPR014985">
    <property type="entry name" value="WbqC"/>
</dbReference>
<keyword evidence="2" id="KW-1185">Reference proteome</keyword>
<dbReference type="Proteomes" id="UP001318321">
    <property type="component" value="Unassembled WGS sequence"/>
</dbReference>
<proteinExistence type="predicted"/>
<organism evidence="1 2">
    <name type="scientific">Billgrantia bachuensis</name>
    <dbReference type="NCBI Taxonomy" id="2717286"/>
    <lineage>
        <taxon>Bacteria</taxon>
        <taxon>Pseudomonadati</taxon>
        <taxon>Pseudomonadota</taxon>
        <taxon>Gammaproteobacteria</taxon>
        <taxon>Oceanospirillales</taxon>
        <taxon>Halomonadaceae</taxon>
        <taxon>Billgrantia</taxon>
    </lineage>
</organism>
<reference evidence="1 2" key="1">
    <citation type="submission" date="2020-03" db="EMBL/GenBank/DDBJ databases">
        <title>Identification of Halomonas strains.</title>
        <authorList>
            <person name="Xiao Z."/>
            <person name="Dong F."/>
            <person name="Wang Z."/>
            <person name="Zhao J.-Y."/>
        </authorList>
    </citation>
    <scope>NUCLEOTIDE SEQUENCE [LARGE SCALE GENOMIC DNA]</scope>
    <source>
        <strain evidence="1 2">DX6</strain>
    </source>
</reference>
<evidence type="ECO:0000313" key="1">
    <source>
        <dbReference type="EMBL" id="NIC04298.1"/>
    </source>
</evidence>
<protein>
    <submittedName>
        <fullName evidence="1">WbqC family protein</fullName>
    </submittedName>
</protein>
<gene>
    <name evidence="1" type="ORF">HBJ55_02490</name>
</gene>
<dbReference type="EMBL" id="JAAQTO010000005">
    <property type="protein sequence ID" value="NIC04298.1"/>
    <property type="molecule type" value="Genomic_DNA"/>
</dbReference>
<dbReference type="Pfam" id="PF08889">
    <property type="entry name" value="WbqC"/>
    <property type="match status" value="1"/>
</dbReference>
<accession>A0ABX0PQ53</accession>
<dbReference type="RefSeq" id="WP_167110732.1">
    <property type="nucleotide sequence ID" value="NZ_JAAQTO010000005.1"/>
</dbReference>
<name>A0ABX0PQ53_9GAMM</name>
<comment type="caution">
    <text evidence="1">The sequence shown here is derived from an EMBL/GenBank/DDBJ whole genome shotgun (WGS) entry which is preliminary data.</text>
</comment>
<sequence>MKLAVMQPYLFPYIGYFQLIYAADLFLIYDDIAYIKQGYINKNSILSTNGAIRFTVPVPGASSNKLISELQYSDRVKKILKTIEQSYSKAPLFEFVFPILRRSLEHKDRSIATVCQKSYEEIFSYLGIEKRFAKTSELDYDRYASAQDRLVALCHLFGADCYLNSPGGRKLYTKSDFAKKGVDLKFVDSLPVEYSQGGTGFTPNLSIIDMLMNCSPQQVIEQMERYEFG</sequence>
<evidence type="ECO:0000313" key="2">
    <source>
        <dbReference type="Proteomes" id="UP001318321"/>
    </source>
</evidence>